<dbReference type="PANTHER" id="PTHR42840:SF3">
    <property type="entry name" value="BINDING ROSSMANN FOLD OXIDOREDUCTASE, PUTATIVE (AFU_ORTHOLOGUE AFUA_2G10240)-RELATED"/>
    <property type="match status" value="1"/>
</dbReference>
<dbReference type="InterPro" id="IPR055170">
    <property type="entry name" value="GFO_IDH_MocA-like_dom"/>
</dbReference>
<protein>
    <submittedName>
        <fullName evidence="5">Myo-inositol 2-dehydrogenase</fullName>
    </submittedName>
</protein>
<dbReference type="RefSeq" id="WP_281894586.1">
    <property type="nucleotide sequence ID" value="NZ_BSDI01000008.1"/>
</dbReference>
<evidence type="ECO:0000313" key="5">
    <source>
        <dbReference type="EMBL" id="GLH97059.1"/>
    </source>
</evidence>
<name>A0ABQ5QRN3_9ACTN</name>
<comment type="caution">
    <text evidence="5">The sequence shown here is derived from an EMBL/GenBank/DDBJ whole genome shotgun (WGS) entry which is preliminary data.</text>
</comment>
<dbReference type="InterPro" id="IPR036291">
    <property type="entry name" value="NAD(P)-bd_dom_sf"/>
</dbReference>
<comment type="similarity">
    <text evidence="1">Belongs to the Gfo/Idh/MocA family.</text>
</comment>
<keyword evidence="6" id="KW-1185">Reference proteome</keyword>
<dbReference type="Pfam" id="PF01408">
    <property type="entry name" value="GFO_IDH_MocA"/>
    <property type="match status" value="1"/>
</dbReference>
<organism evidence="5 6">
    <name type="scientific">Phytohabitans aurantiacus</name>
    <dbReference type="NCBI Taxonomy" id="3016789"/>
    <lineage>
        <taxon>Bacteria</taxon>
        <taxon>Bacillati</taxon>
        <taxon>Actinomycetota</taxon>
        <taxon>Actinomycetes</taxon>
        <taxon>Micromonosporales</taxon>
        <taxon>Micromonosporaceae</taxon>
    </lineage>
</organism>
<proteinExistence type="inferred from homology"/>
<dbReference type="SUPFAM" id="SSF55347">
    <property type="entry name" value="Glyceraldehyde-3-phosphate dehydrogenase-like, C-terminal domain"/>
    <property type="match status" value="1"/>
</dbReference>
<dbReference type="PANTHER" id="PTHR42840">
    <property type="entry name" value="NAD(P)-BINDING ROSSMANN-FOLD SUPERFAMILY PROTEIN-RELATED"/>
    <property type="match status" value="1"/>
</dbReference>
<feature type="domain" description="GFO/IDH/MocA-like oxidoreductase" evidence="4">
    <location>
        <begin position="128"/>
        <end position="248"/>
    </location>
</feature>
<evidence type="ECO:0000259" key="3">
    <source>
        <dbReference type="Pfam" id="PF01408"/>
    </source>
</evidence>
<reference evidence="5" key="1">
    <citation type="submission" date="2022-12" db="EMBL/GenBank/DDBJ databases">
        <title>New Phytohabitans aurantiacus sp. RD004123 nov., an actinomycete isolated from soil.</title>
        <authorList>
            <person name="Triningsih D.W."/>
            <person name="Harunari E."/>
            <person name="Igarashi Y."/>
        </authorList>
    </citation>
    <scope>NUCLEOTIDE SEQUENCE</scope>
    <source>
        <strain evidence="5">RD004123</strain>
    </source>
</reference>
<sequence length="335" mass="35327">MRIGLAGVGRIGAFHAETLRGLDHVESLVVADADPDRAASVAAKLGGSVTAVETPAELFSAGIDGLAIAAATDAHAGLILEAVEAGLPVFCEKPVAPDVAGTLAVLDQVARSTVPVHIGFQRRFDAGFTAARDAVQSGRLGWVHTLRAGTLDPAPPSAEYIATSGGFFKDCSVHDFDIIRWVTGREVVEVYAVGANRGEDFFREADDIDTSAAVLTLDDDTIALVSGTRYNAAGYDVRLEVLGAKDSVSVGLDDRLPLRSAEPGVAWPAGTAYPNFMERFRAAYIAELTAFTDLVAGKADSPCTVADALEAFYVAEACDRSRREHRPVAVAEVRR</sequence>
<dbReference type="EMBL" id="BSDI01000008">
    <property type="protein sequence ID" value="GLH97059.1"/>
    <property type="molecule type" value="Genomic_DNA"/>
</dbReference>
<gene>
    <name evidence="5" type="primary">iolG_2</name>
    <name evidence="5" type="ORF">Pa4123_23330</name>
</gene>
<evidence type="ECO:0000259" key="4">
    <source>
        <dbReference type="Pfam" id="PF22725"/>
    </source>
</evidence>
<dbReference type="Gene3D" id="3.30.360.10">
    <property type="entry name" value="Dihydrodipicolinate Reductase, domain 2"/>
    <property type="match status" value="1"/>
</dbReference>
<evidence type="ECO:0000256" key="1">
    <source>
        <dbReference type="ARBA" id="ARBA00010928"/>
    </source>
</evidence>
<evidence type="ECO:0000313" key="6">
    <source>
        <dbReference type="Proteomes" id="UP001144280"/>
    </source>
</evidence>
<dbReference type="InterPro" id="IPR000683">
    <property type="entry name" value="Gfo/Idh/MocA-like_OxRdtase_N"/>
</dbReference>
<evidence type="ECO:0000256" key="2">
    <source>
        <dbReference type="ARBA" id="ARBA00023002"/>
    </source>
</evidence>
<dbReference type="SUPFAM" id="SSF51735">
    <property type="entry name" value="NAD(P)-binding Rossmann-fold domains"/>
    <property type="match status" value="1"/>
</dbReference>
<accession>A0ABQ5QRN3</accession>
<feature type="domain" description="Gfo/Idh/MocA-like oxidoreductase N-terminal" evidence="3">
    <location>
        <begin position="1"/>
        <end position="120"/>
    </location>
</feature>
<keyword evidence="2" id="KW-0560">Oxidoreductase</keyword>
<dbReference type="Pfam" id="PF22725">
    <property type="entry name" value="GFO_IDH_MocA_C3"/>
    <property type="match status" value="1"/>
</dbReference>
<dbReference type="Proteomes" id="UP001144280">
    <property type="component" value="Unassembled WGS sequence"/>
</dbReference>
<dbReference type="Gene3D" id="3.40.50.720">
    <property type="entry name" value="NAD(P)-binding Rossmann-like Domain"/>
    <property type="match status" value="1"/>
</dbReference>